<dbReference type="AlphaFoldDB" id="D4S208"/>
<keyword evidence="2" id="KW-1185">Reference proteome</keyword>
<comment type="caution">
    <text evidence="1">The sequence shown here is derived from an EMBL/GenBank/DDBJ whole genome shotgun (WGS) entry which is preliminary data.</text>
</comment>
<sequence length="318" mass="35911">MAKIETLTAYKCKFSYLQRNNPLLEKQREAIKEGKDPEYSFSDFIDAYQAYTKNLAIGENTDRAIILDEDKISEKEKKGLKMWHLVPSAGKQGKPVTVVKRNSGKKYDFGSDSAALYEHHVFIYESQDGLYAIFHRQNGSGCKSVFLETANKTIKSEGLKLEMELIVPMADGLKDATATKITLQFVKHDKSSDVADNIKGSKKKNIIRDLGLNLEAGENKKILGVFKNMQAGKIDQAEAFAQIKAELKDSDDYNDAEIKLRLGNRYKKVKWNEFESIMGAHDISNALHEACRFSHDFVGELTKLADDYYKDIIESGEV</sequence>
<dbReference type="GeneID" id="98917746"/>
<dbReference type="Proteomes" id="UP000006238">
    <property type="component" value="Unassembled WGS sequence"/>
</dbReference>
<name>D4S208_9FIRM</name>
<gene>
    <name evidence="1" type="ORF">BUTYVIB_02130</name>
</gene>
<accession>D4S208</accession>
<reference evidence="1 2" key="1">
    <citation type="submission" date="2010-02" db="EMBL/GenBank/DDBJ databases">
        <authorList>
            <person name="Weinstock G."/>
            <person name="Sodergren E."/>
            <person name="Clifton S."/>
            <person name="Fulton L."/>
            <person name="Fulton B."/>
            <person name="Courtney L."/>
            <person name="Fronick C."/>
            <person name="Harrison M."/>
            <person name="Strong C."/>
            <person name="Farmer C."/>
            <person name="Delahaunty K."/>
            <person name="Markovic C."/>
            <person name="Hall O."/>
            <person name="Minx P."/>
            <person name="Tomlinson C."/>
            <person name="Mitreva M."/>
            <person name="Nelson J."/>
            <person name="Hou S."/>
            <person name="Wollam A."/>
            <person name="Pepin K.H."/>
            <person name="Johnson M."/>
            <person name="Bhonagiri V."/>
            <person name="Zhang X."/>
            <person name="Suruliraj S."/>
            <person name="Warren W."/>
            <person name="Chinwalla A."/>
            <person name="Mardis E.R."/>
            <person name="Wilson R.K."/>
        </authorList>
    </citation>
    <scope>NUCLEOTIDE SEQUENCE [LARGE SCALE GENOMIC DNA]</scope>
    <source>
        <strain evidence="1 2">DSM 2876</strain>
    </source>
</reference>
<evidence type="ECO:0000313" key="1">
    <source>
        <dbReference type="EMBL" id="EFF67710.1"/>
    </source>
</evidence>
<dbReference type="HOGENOM" id="CLU_873410_0_0_9"/>
<protein>
    <submittedName>
        <fullName evidence="1">Uncharacterized protein</fullName>
    </submittedName>
</protein>
<evidence type="ECO:0000313" key="2">
    <source>
        <dbReference type="Proteomes" id="UP000006238"/>
    </source>
</evidence>
<proteinExistence type="predicted"/>
<dbReference type="EMBL" id="ABWN01000036">
    <property type="protein sequence ID" value="EFF67710.1"/>
    <property type="molecule type" value="Genomic_DNA"/>
</dbReference>
<dbReference type="RefSeq" id="WP_005604122.1">
    <property type="nucleotide sequence ID" value="NZ_GG663524.1"/>
</dbReference>
<dbReference type="eggNOG" id="ENOG5030FMB">
    <property type="taxonomic scope" value="Bacteria"/>
</dbReference>
<organism evidence="1 2">
    <name type="scientific">Eshraghiella crossota DSM 2876</name>
    <dbReference type="NCBI Taxonomy" id="511680"/>
    <lineage>
        <taxon>Bacteria</taxon>
        <taxon>Bacillati</taxon>
        <taxon>Bacillota</taxon>
        <taxon>Clostridia</taxon>
        <taxon>Lachnospirales</taxon>
        <taxon>Lachnospiraceae</taxon>
        <taxon>Eshraghiella</taxon>
    </lineage>
</organism>